<comment type="caution">
    <text evidence="1">The sequence shown here is derived from an EMBL/GenBank/DDBJ whole genome shotgun (WGS) entry which is preliminary data.</text>
</comment>
<evidence type="ECO:0000313" key="1">
    <source>
        <dbReference type="EMBL" id="GAI35256.1"/>
    </source>
</evidence>
<feature type="non-terminal residue" evidence="1">
    <location>
        <position position="1"/>
    </location>
</feature>
<reference evidence="1" key="1">
    <citation type="journal article" date="2014" name="Front. Microbiol.">
        <title>High frequency of phylogenetically diverse reductive dehalogenase-homologous genes in deep subseafloor sedimentary metagenomes.</title>
        <authorList>
            <person name="Kawai M."/>
            <person name="Futagami T."/>
            <person name="Toyoda A."/>
            <person name="Takaki Y."/>
            <person name="Nishi S."/>
            <person name="Hori S."/>
            <person name="Arai W."/>
            <person name="Tsubouchi T."/>
            <person name="Morono Y."/>
            <person name="Uchiyama I."/>
            <person name="Ito T."/>
            <person name="Fujiyama A."/>
            <person name="Inagaki F."/>
            <person name="Takami H."/>
        </authorList>
    </citation>
    <scope>NUCLEOTIDE SEQUENCE</scope>
    <source>
        <strain evidence="1">Expedition CK06-06</strain>
    </source>
</reference>
<protein>
    <submittedName>
        <fullName evidence="1">Uncharacterized protein</fullName>
    </submittedName>
</protein>
<organism evidence="1">
    <name type="scientific">marine sediment metagenome</name>
    <dbReference type="NCBI Taxonomy" id="412755"/>
    <lineage>
        <taxon>unclassified sequences</taxon>
        <taxon>metagenomes</taxon>
        <taxon>ecological metagenomes</taxon>
    </lineage>
</organism>
<proteinExistence type="predicted"/>
<name>X1NYG7_9ZZZZ</name>
<sequence>LLQQGSVALVSRITQKDDISFERNWRRRFEKRMRPVADKLYWEIIPGIKDITRQYPVRLPLPVHVELGVLDKVLGIDVIFTLNKGMRLTCQEKFGSPSFTHLKDVTVEYYNDPIRGVPGDWFKLISQLYFFGFASKDYKSFDLWVLLDWPKTVWETIKGNITWERKRNTKNGAMADFMRLFMTSLPKPCILATNLREITL</sequence>
<gene>
    <name evidence="1" type="ORF">S06H3_51304</name>
</gene>
<dbReference type="AlphaFoldDB" id="X1NYG7"/>
<dbReference type="EMBL" id="BARV01032548">
    <property type="protein sequence ID" value="GAI35256.1"/>
    <property type="molecule type" value="Genomic_DNA"/>
</dbReference>
<accession>X1NYG7</accession>